<evidence type="ECO:0000256" key="5">
    <source>
        <dbReference type="SAM" id="Phobius"/>
    </source>
</evidence>
<reference evidence="8" key="1">
    <citation type="journal article" date="2019" name="Int. J. Syst. Evol. Microbiol.">
        <title>The Global Catalogue of Microorganisms (GCM) 10K type strain sequencing project: providing services to taxonomists for standard genome sequencing and annotation.</title>
        <authorList>
            <consortium name="The Broad Institute Genomics Platform"/>
            <consortium name="The Broad Institute Genome Sequencing Center for Infectious Disease"/>
            <person name="Wu L."/>
            <person name="Ma J."/>
        </authorList>
    </citation>
    <scope>NUCLEOTIDE SEQUENCE [LARGE SCALE GENOMIC DNA]</scope>
    <source>
        <strain evidence="8">TBRC 1276</strain>
    </source>
</reference>
<keyword evidence="8" id="KW-1185">Reference proteome</keyword>
<keyword evidence="4 5" id="KW-0472">Membrane</keyword>
<evidence type="ECO:0000313" key="8">
    <source>
        <dbReference type="Proteomes" id="UP001595851"/>
    </source>
</evidence>
<feature type="transmembrane region" description="Helical" evidence="5">
    <location>
        <begin position="210"/>
        <end position="229"/>
    </location>
</feature>
<feature type="domain" description="Major facilitator superfamily (MFS) profile" evidence="6">
    <location>
        <begin position="14"/>
        <end position="388"/>
    </location>
</feature>
<comment type="subcellular location">
    <subcellularLocation>
        <location evidence="1">Cell membrane</location>
        <topology evidence="1">Multi-pass membrane protein</topology>
    </subcellularLocation>
</comment>
<feature type="transmembrane region" description="Helical" evidence="5">
    <location>
        <begin position="49"/>
        <end position="69"/>
    </location>
</feature>
<evidence type="ECO:0000256" key="1">
    <source>
        <dbReference type="ARBA" id="ARBA00004651"/>
    </source>
</evidence>
<keyword evidence="2 5" id="KW-0812">Transmembrane</keyword>
<dbReference type="RefSeq" id="WP_379534681.1">
    <property type="nucleotide sequence ID" value="NZ_JBHSBI010000038.1"/>
</dbReference>
<feature type="transmembrane region" description="Helical" evidence="5">
    <location>
        <begin position="167"/>
        <end position="189"/>
    </location>
</feature>
<comment type="caution">
    <text evidence="7">The sequence shown here is derived from an EMBL/GenBank/DDBJ whole genome shotgun (WGS) entry which is preliminary data.</text>
</comment>
<dbReference type="InterPro" id="IPR020846">
    <property type="entry name" value="MFS_dom"/>
</dbReference>
<dbReference type="EMBL" id="JBHSBI010000038">
    <property type="protein sequence ID" value="MFC4014853.1"/>
    <property type="molecule type" value="Genomic_DNA"/>
</dbReference>
<dbReference type="Gene3D" id="1.20.1250.20">
    <property type="entry name" value="MFS general substrate transporter like domains"/>
    <property type="match status" value="1"/>
</dbReference>
<evidence type="ECO:0000259" key="6">
    <source>
        <dbReference type="PROSITE" id="PS50850"/>
    </source>
</evidence>
<name>A0ABV8GLP3_9ACTN</name>
<accession>A0ABV8GLP3</accession>
<dbReference type="Proteomes" id="UP001595851">
    <property type="component" value="Unassembled WGS sequence"/>
</dbReference>
<sequence length="477" mass="48697">MALDPYRRLLKIPGVPTLLLVGLLARVPTTATGMALTLHVAEMLDLGYTKAGLITLASTVGMAIGSPLSGRFVDKYGLRPVVTVTTAAQAAFWACAWALPFPVLVGTAALAGLLGLPVFSVTRQCLAALVPEAQRRSAFALDSMLVELSYMTGPALAVAGLTTLGSGITMTVIGVGMTVAGVGLIVLNPPTRSAAELEEQAERATPRRQWLTPAFVALLGTTAAATFVLTATELSLVATMDHTGQTAWIGLAVGIWCVFSLVGGFVYGGLSRGMSPLVLIAGMGLLTIPVGLVGEDWHWLVLALLPAGLLCAPALSSTVDVLSRWVPSGARGEAMGFHGTALLIGGAISAPIAGAVIDGSGPEWAFVVAGLVGVVMVLVAAPFWRRRPAPAPARLETAAALDEHAASAPAVAEQVVRAEAMMGAETATRAKGAEPVMGSEVPAFGESALALGDGEASARGGAAVLAEMETKPQESVN</sequence>
<feature type="transmembrane region" description="Helical" evidence="5">
    <location>
        <begin position="277"/>
        <end position="294"/>
    </location>
</feature>
<proteinExistence type="predicted"/>
<evidence type="ECO:0000313" key="7">
    <source>
        <dbReference type="EMBL" id="MFC4014853.1"/>
    </source>
</evidence>
<gene>
    <name evidence="7" type="ORF">ACFOY2_47065</name>
</gene>
<feature type="transmembrane region" description="Helical" evidence="5">
    <location>
        <begin position="334"/>
        <end position="357"/>
    </location>
</feature>
<dbReference type="PANTHER" id="PTHR23542:SF1">
    <property type="entry name" value="MAJOR FACILITATOR SUPERFAMILY (MFS) PROFILE DOMAIN-CONTAINING PROTEIN"/>
    <property type="match status" value="1"/>
</dbReference>
<evidence type="ECO:0000256" key="3">
    <source>
        <dbReference type="ARBA" id="ARBA00022989"/>
    </source>
</evidence>
<feature type="transmembrane region" description="Helical" evidence="5">
    <location>
        <begin position="249"/>
        <end position="270"/>
    </location>
</feature>
<evidence type="ECO:0000256" key="4">
    <source>
        <dbReference type="ARBA" id="ARBA00023136"/>
    </source>
</evidence>
<protein>
    <submittedName>
        <fullName evidence="7">MFS transporter</fullName>
    </submittedName>
</protein>
<feature type="transmembrane region" description="Helical" evidence="5">
    <location>
        <begin position="300"/>
        <end position="322"/>
    </location>
</feature>
<organism evidence="7 8">
    <name type="scientific">Nonomuraea purpurea</name>
    <dbReference type="NCBI Taxonomy" id="1849276"/>
    <lineage>
        <taxon>Bacteria</taxon>
        <taxon>Bacillati</taxon>
        <taxon>Actinomycetota</taxon>
        <taxon>Actinomycetes</taxon>
        <taxon>Streptosporangiales</taxon>
        <taxon>Streptosporangiaceae</taxon>
        <taxon>Nonomuraea</taxon>
    </lineage>
</organism>
<dbReference type="Pfam" id="PF07690">
    <property type="entry name" value="MFS_1"/>
    <property type="match status" value="1"/>
</dbReference>
<keyword evidence="3 5" id="KW-1133">Transmembrane helix</keyword>
<dbReference type="PROSITE" id="PS50850">
    <property type="entry name" value="MFS"/>
    <property type="match status" value="1"/>
</dbReference>
<evidence type="ECO:0000256" key="2">
    <source>
        <dbReference type="ARBA" id="ARBA00022692"/>
    </source>
</evidence>
<dbReference type="InterPro" id="IPR011701">
    <property type="entry name" value="MFS"/>
</dbReference>
<feature type="transmembrane region" description="Helical" evidence="5">
    <location>
        <begin position="105"/>
        <end position="126"/>
    </location>
</feature>
<dbReference type="SUPFAM" id="SSF103473">
    <property type="entry name" value="MFS general substrate transporter"/>
    <property type="match status" value="1"/>
</dbReference>
<feature type="transmembrane region" description="Helical" evidence="5">
    <location>
        <begin position="363"/>
        <end position="384"/>
    </location>
</feature>
<dbReference type="InterPro" id="IPR036259">
    <property type="entry name" value="MFS_trans_sf"/>
</dbReference>
<dbReference type="PANTHER" id="PTHR23542">
    <property type="match status" value="1"/>
</dbReference>